<proteinExistence type="predicted"/>
<name>A0A397UQJ2_9GLOM</name>
<keyword evidence="1" id="KW-0812">Transmembrane</keyword>
<organism evidence="2 3">
    <name type="scientific">Gigaspora rosea</name>
    <dbReference type="NCBI Taxonomy" id="44941"/>
    <lineage>
        <taxon>Eukaryota</taxon>
        <taxon>Fungi</taxon>
        <taxon>Fungi incertae sedis</taxon>
        <taxon>Mucoromycota</taxon>
        <taxon>Glomeromycotina</taxon>
        <taxon>Glomeromycetes</taxon>
        <taxon>Diversisporales</taxon>
        <taxon>Gigasporaceae</taxon>
        <taxon>Gigaspora</taxon>
    </lineage>
</organism>
<protein>
    <submittedName>
        <fullName evidence="2">Uncharacterized protein</fullName>
    </submittedName>
</protein>
<feature type="transmembrane region" description="Helical" evidence="1">
    <location>
        <begin position="6"/>
        <end position="28"/>
    </location>
</feature>
<accession>A0A397UQJ2</accession>
<evidence type="ECO:0000313" key="2">
    <source>
        <dbReference type="EMBL" id="RIB11861.1"/>
    </source>
</evidence>
<keyword evidence="1" id="KW-1133">Transmembrane helix</keyword>
<dbReference type="EMBL" id="QKWP01001088">
    <property type="protein sequence ID" value="RIB11861.1"/>
    <property type="molecule type" value="Genomic_DNA"/>
</dbReference>
<dbReference type="Proteomes" id="UP000266673">
    <property type="component" value="Unassembled WGS sequence"/>
</dbReference>
<keyword evidence="1" id="KW-0472">Membrane</keyword>
<evidence type="ECO:0000313" key="3">
    <source>
        <dbReference type="Proteomes" id="UP000266673"/>
    </source>
</evidence>
<sequence>MYPITYDIYLLLFNATTLVVVIIIIFMLTHTSCCFYMRYLSNVKYKYVVNYT</sequence>
<keyword evidence="3" id="KW-1185">Reference proteome</keyword>
<gene>
    <name evidence="2" type="ORF">C2G38_2102432</name>
</gene>
<evidence type="ECO:0000256" key="1">
    <source>
        <dbReference type="SAM" id="Phobius"/>
    </source>
</evidence>
<dbReference type="AlphaFoldDB" id="A0A397UQJ2"/>
<comment type="caution">
    <text evidence="2">The sequence shown here is derived from an EMBL/GenBank/DDBJ whole genome shotgun (WGS) entry which is preliminary data.</text>
</comment>
<reference evidence="2 3" key="1">
    <citation type="submission" date="2018-06" db="EMBL/GenBank/DDBJ databases">
        <title>Comparative genomics reveals the genomic features of Rhizophagus irregularis, R. cerebriforme, R. diaphanum and Gigaspora rosea, and their symbiotic lifestyle signature.</title>
        <authorList>
            <person name="Morin E."/>
            <person name="San Clemente H."/>
            <person name="Chen E.C.H."/>
            <person name="De La Providencia I."/>
            <person name="Hainaut M."/>
            <person name="Kuo A."/>
            <person name="Kohler A."/>
            <person name="Murat C."/>
            <person name="Tang N."/>
            <person name="Roy S."/>
            <person name="Loubradou J."/>
            <person name="Henrissat B."/>
            <person name="Grigoriev I.V."/>
            <person name="Corradi N."/>
            <person name="Roux C."/>
            <person name="Martin F.M."/>
        </authorList>
    </citation>
    <scope>NUCLEOTIDE SEQUENCE [LARGE SCALE GENOMIC DNA]</scope>
    <source>
        <strain evidence="2 3">DAOM 194757</strain>
    </source>
</reference>